<feature type="domain" description="Phospholipase A2-like" evidence="3">
    <location>
        <begin position="14"/>
        <end position="57"/>
    </location>
</feature>
<keyword evidence="2" id="KW-0964">Secreted</keyword>
<comment type="subcellular location">
    <subcellularLocation>
        <location evidence="1">Secreted</location>
    </subcellularLocation>
</comment>
<organism evidence="4 5">
    <name type="scientific">Aquibacillus albus</name>
    <dbReference type="NCBI Taxonomy" id="1168171"/>
    <lineage>
        <taxon>Bacteria</taxon>
        <taxon>Bacillati</taxon>
        <taxon>Bacillota</taxon>
        <taxon>Bacilli</taxon>
        <taxon>Bacillales</taxon>
        <taxon>Bacillaceae</taxon>
        <taxon>Aquibacillus</taxon>
    </lineage>
</organism>
<dbReference type="InterPro" id="IPR036444">
    <property type="entry name" value="PLipase_A2_dom_sf"/>
</dbReference>
<sequence>MNRWRRRQIRRRPGLCLPGYRWCGPGCSGPGEPVNEVDNCCKDHDDCYRKYGSSRKCDELLLDCLQNKLDNRSPSGRDARLIYNFIKFRNLFRF</sequence>
<name>A0ABS2MXZ9_9BACI</name>
<protein>
    <recommendedName>
        <fullName evidence="3">Phospholipase A2-like domain-containing protein</fullName>
    </recommendedName>
</protein>
<dbReference type="InterPro" id="IPR013607">
    <property type="entry name" value="Phospholipase_A2-like"/>
</dbReference>
<dbReference type="RefSeq" id="WP_204498186.1">
    <property type="nucleotide sequence ID" value="NZ_JAFBDR010000005.1"/>
</dbReference>
<evidence type="ECO:0000256" key="1">
    <source>
        <dbReference type="ARBA" id="ARBA00004613"/>
    </source>
</evidence>
<proteinExistence type="predicted"/>
<keyword evidence="5" id="KW-1185">Reference proteome</keyword>
<evidence type="ECO:0000313" key="5">
    <source>
        <dbReference type="Proteomes" id="UP001296943"/>
    </source>
</evidence>
<dbReference type="SUPFAM" id="SSF48619">
    <property type="entry name" value="Phospholipase A2, PLA2"/>
    <property type="match status" value="1"/>
</dbReference>
<reference evidence="4 5" key="1">
    <citation type="submission" date="2021-01" db="EMBL/GenBank/DDBJ databases">
        <title>Genomic Encyclopedia of Type Strains, Phase IV (KMG-IV): sequencing the most valuable type-strain genomes for metagenomic binning, comparative biology and taxonomic classification.</title>
        <authorList>
            <person name="Goeker M."/>
        </authorList>
    </citation>
    <scope>NUCLEOTIDE SEQUENCE [LARGE SCALE GENOMIC DNA]</scope>
    <source>
        <strain evidence="4 5">DSM 23711</strain>
    </source>
</reference>
<evidence type="ECO:0000256" key="2">
    <source>
        <dbReference type="ARBA" id="ARBA00022525"/>
    </source>
</evidence>
<comment type="caution">
    <text evidence="4">The sequence shown here is derived from an EMBL/GenBank/DDBJ whole genome shotgun (WGS) entry which is preliminary data.</text>
</comment>
<dbReference type="Proteomes" id="UP001296943">
    <property type="component" value="Unassembled WGS sequence"/>
</dbReference>
<accession>A0ABS2MXZ9</accession>
<dbReference type="Gene3D" id="1.20.90.10">
    <property type="entry name" value="Phospholipase A2 domain"/>
    <property type="match status" value="1"/>
</dbReference>
<dbReference type="EMBL" id="JAFBDR010000005">
    <property type="protein sequence ID" value="MBM7570770.1"/>
    <property type="molecule type" value="Genomic_DNA"/>
</dbReference>
<gene>
    <name evidence="4" type="ORF">JOC48_001248</name>
</gene>
<dbReference type="PROSITE" id="PS00118">
    <property type="entry name" value="PA2_HIS"/>
    <property type="match status" value="1"/>
</dbReference>
<evidence type="ECO:0000259" key="3">
    <source>
        <dbReference type="Pfam" id="PF08398"/>
    </source>
</evidence>
<evidence type="ECO:0000313" key="4">
    <source>
        <dbReference type="EMBL" id="MBM7570770.1"/>
    </source>
</evidence>
<dbReference type="Pfam" id="PF08398">
    <property type="entry name" value="Phospholip_A2_4"/>
    <property type="match status" value="1"/>
</dbReference>
<dbReference type="InterPro" id="IPR033113">
    <property type="entry name" value="PLA2_histidine"/>
</dbReference>